<dbReference type="EMBL" id="JARK01001382">
    <property type="protein sequence ID" value="EYC12601.1"/>
    <property type="molecule type" value="Genomic_DNA"/>
</dbReference>
<evidence type="ECO:0000313" key="3">
    <source>
        <dbReference type="EMBL" id="EYC12601.1"/>
    </source>
</evidence>
<sequence>MLVFILFYTIVCLSNGQMSRNQWQPRPQPLTSARRGFNPPFPQRRLPNGAVANALPTVRWNGPVQEIHPELIDAKASESAGFKNGASIFAGNMSREFLKEMSDYIYGLITGKLSTRPHRTRSRALRRGGHSTEVLDYEDDVRARDAEERRLAQHRSLAVVQAPTRTAIPLRTRSRPWVGVSRRKPTSTRMSSGVSSGFGVSRTRFRSGIVA</sequence>
<organism evidence="3 4">
    <name type="scientific">Ancylostoma ceylanicum</name>
    <dbReference type="NCBI Taxonomy" id="53326"/>
    <lineage>
        <taxon>Eukaryota</taxon>
        <taxon>Metazoa</taxon>
        <taxon>Ecdysozoa</taxon>
        <taxon>Nematoda</taxon>
        <taxon>Chromadorea</taxon>
        <taxon>Rhabditida</taxon>
        <taxon>Rhabditina</taxon>
        <taxon>Rhabditomorpha</taxon>
        <taxon>Strongyloidea</taxon>
        <taxon>Ancylostomatidae</taxon>
        <taxon>Ancylostomatinae</taxon>
        <taxon>Ancylostoma</taxon>
    </lineage>
</organism>
<protein>
    <submittedName>
        <fullName evidence="3">Uncharacterized protein</fullName>
    </submittedName>
</protein>
<evidence type="ECO:0000256" key="2">
    <source>
        <dbReference type="SAM" id="SignalP"/>
    </source>
</evidence>
<keyword evidence="2" id="KW-0732">Signal</keyword>
<comment type="caution">
    <text evidence="3">The sequence shown here is derived from an EMBL/GenBank/DDBJ whole genome shotgun (WGS) entry which is preliminary data.</text>
</comment>
<feature type="region of interest" description="Disordered" evidence="1">
    <location>
        <begin position="171"/>
        <end position="197"/>
    </location>
</feature>
<feature type="signal peptide" evidence="2">
    <location>
        <begin position="1"/>
        <end position="16"/>
    </location>
</feature>
<dbReference type="AlphaFoldDB" id="A0A016UCF4"/>
<reference evidence="4" key="1">
    <citation type="journal article" date="2015" name="Nat. Genet.">
        <title>The genome and transcriptome of the zoonotic hookworm Ancylostoma ceylanicum identify infection-specific gene families.</title>
        <authorList>
            <person name="Schwarz E.M."/>
            <person name="Hu Y."/>
            <person name="Antoshechkin I."/>
            <person name="Miller M.M."/>
            <person name="Sternberg P.W."/>
            <person name="Aroian R.V."/>
        </authorList>
    </citation>
    <scope>NUCLEOTIDE SEQUENCE</scope>
    <source>
        <strain evidence="4">HY135</strain>
    </source>
</reference>
<dbReference type="OrthoDB" id="5877538at2759"/>
<proteinExistence type="predicted"/>
<evidence type="ECO:0000313" key="4">
    <source>
        <dbReference type="Proteomes" id="UP000024635"/>
    </source>
</evidence>
<dbReference type="Proteomes" id="UP000024635">
    <property type="component" value="Unassembled WGS sequence"/>
</dbReference>
<keyword evidence="4" id="KW-1185">Reference proteome</keyword>
<evidence type="ECO:0000256" key="1">
    <source>
        <dbReference type="SAM" id="MobiDB-lite"/>
    </source>
</evidence>
<accession>A0A016UCF4</accession>
<name>A0A016UCF4_9BILA</name>
<gene>
    <name evidence="3" type="primary">Acey_s0046.g1319</name>
    <name evidence="3" type="ORF">Y032_0046g1319</name>
</gene>
<feature type="chain" id="PRO_5001488565" evidence="2">
    <location>
        <begin position="17"/>
        <end position="211"/>
    </location>
</feature>